<reference evidence="2 3" key="1">
    <citation type="journal article" date="2016" name="Genome Announc.">
        <title>Genome Sequence of Madurella mycetomatis mm55, Isolated from a Human Mycetoma Case in Sudan.</title>
        <authorList>
            <person name="Smit S."/>
            <person name="Derks M.F."/>
            <person name="Bervoets S."/>
            <person name="Fahal A."/>
            <person name="van Leeuwen W."/>
            <person name="van Belkum A."/>
            <person name="van de Sande W.W."/>
        </authorList>
    </citation>
    <scope>NUCLEOTIDE SEQUENCE [LARGE SCALE GENOMIC DNA]</scope>
    <source>
        <strain evidence="3">mm55</strain>
    </source>
</reference>
<dbReference type="EMBL" id="LCTW02000522">
    <property type="protein sequence ID" value="KXX73173.1"/>
    <property type="molecule type" value="Genomic_DNA"/>
</dbReference>
<dbReference type="Proteomes" id="UP000078237">
    <property type="component" value="Unassembled WGS sequence"/>
</dbReference>
<keyword evidence="3" id="KW-1185">Reference proteome</keyword>
<organism evidence="2 3">
    <name type="scientific">Madurella mycetomatis</name>
    <dbReference type="NCBI Taxonomy" id="100816"/>
    <lineage>
        <taxon>Eukaryota</taxon>
        <taxon>Fungi</taxon>
        <taxon>Dikarya</taxon>
        <taxon>Ascomycota</taxon>
        <taxon>Pezizomycotina</taxon>
        <taxon>Sordariomycetes</taxon>
        <taxon>Sordariomycetidae</taxon>
        <taxon>Sordariales</taxon>
        <taxon>Sordariales incertae sedis</taxon>
        <taxon>Madurella</taxon>
    </lineage>
</organism>
<gene>
    <name evidence="2" type="ORF">MMYC01_210465</name>
</gene>
<protein>
    <submittedName>
        <fullName evidence="2">Uncharacterized protein</fullName>
    </submittedName>
</protein>
<dbReference type="AlphaFoldDB" id="A0A175VP66"/>
<comment type="caution">
    <text evidence="2">The sequence shown here is derived from an EMBL/GenBank/DDBJ whole genome shotgun (WGS) entry which is preliminary data.</text>
</comment>
<dbReference type="VEuPathDB" id="FungiDB:MMYC01_210465"/>
<feature type="region of interest" description="Disordered" evidence="1">
    <location>
        <begin position="383"/>
        <end position="432"/>
    </location>
</feature>
<accession>A0A175VP66</accession>
<name>A0A175VP66_9PEZI</name>
<evidence type="ECO:0000256" key="1">
    <source>
        <dbReference type="SAM" id="MobiDB-lite"/>
    </source>
</evidence>
<sequence>MCLYARVKFLGSSNPEDPKCDDECYYDIDPFDLCGELRSDACNEQLSRTLADIVYAPLSCWKHVDVMAEQRKHFWNNFLRGMADPTTRLHEKWANLDQDVQVCILTFWPRLKSMAKSDWDRKFGGIIDDFRANRALYQDPHAKRESSTIRLIVRFIDMAKNAVADDDIVVPHMPLARQPWKFTSIFGSEAPGIRAANNATNGQHRTPQPCTVGPAMVPAPPGLMAAPLLPIVRDGLVLPTQAKGPGQRKRYSEEPHSFQPRQLGSVIHWSESHLPPGAQPSGSFSLPSPLRPTKLPAGTQMVAAPCSYNRPPFTLPFGTLPSQPPAHAPPPVPVPRAAVDWLTQRHLYCFQLYQNPETRALKCVQWGTRQTLDWTEAAGAIPHLQGPSVTSRNPVSSAVPPPPPQYLLVSPPQEWGESQGQGGKAEEYENGE</sequence>
<proteinExistence type="predicted"/>
<evidence type="ECO:0000313" key="2">
    <source>
        <dbReference type="EMBL" id="KXX73173.1"/>
    </source>
</evidence>
<evidence type="ECO:0000313" key="3">
    <source>
        <dbReference type="Proteomes" id="UP000078237"/>
    </source>
</evidence>